<keyword evidence="2" id="KW-1185">Reference proteome</keyword>
<dbReference type="AlphaFoldDB" id="A0A0K1S0P1"/>
<dbReference type="PANTHER" id="PTHR34235:SF3">
    <property type="entry name" value="SLR1203 PROTEIN"/>
    <property type="match status" value="1"/>
</dbReference>
<proteinExistence type="predicted"/>
<reference evidence="1 2" key="1">
    <citation type="journal article" date="2016" name="Stand. Genomic Sci.">
        <title>Complete genome sequence and genomic characterization of Microcystis panniformis FACHB 1757 by third-generation sequencing.</title>
        <authorList>
            <person name="Zhang J.Y."/>
            <person name="Guan R."/>
            <person name="Zhang H.J."/>
            <person name="Li H."/>
            <person name="Xiao P."/>
            <person name="Yu G.L."/>
            <person name="Du L."/>
            <person name="Cao D.M."/>
            <person name="Zhu B.C."/>
            <person name="Li R.H."/>
            <person name="Lu Z.H."/>
        </authorList>
    </citation>
    <scope>NUCLEOTIDE SEQUENCE [LARGE SCALE GENOMIC DNA]</scope>
    <source>
        <strain evidence="1 2">FACHB-1757</strain>
    </source>
</reference>
<evidence type="ECO:0000313" key="2">
    <source>
        <dbReference type="Proteomes" id="UP000068167"/>
    </source>
</evidence>
<dbReference type="PANTHER" id="PTHR34235">
    <property type="entry name" value="SLR1203 PROTEIN-RELATED"/>
    <property type="match status" value="1"/>
</dbReference>
<dbReference type="RefSeq" id="WP_081417905.1">
    <property type="nucleotide sequence ID" value="NZ_CP011339.1"/>
</dbReference>
<evidence type="ECO:0008006" key="3">
    <source>
        <dbReference type="Google" id="ProtNLM"/>
    </source>
</evidence>
<organism evidence="1 2">
    <name type="scientific">Microcystis panniformis FACHB-1757</name>
    <dbReference type="NCBI Taxonomy" id="1638788"/>
    <lineage>
        <taxon>Bacteria</taxon>
        <taxon>Bacillati</taxon>
        <taxon>Cyanobacteriota</taxon>
        <taxon>Cyanophyceae</taxon>
        <taxon>Oscillatoriophycideae</taxon>
        <taxon>Chroococcales</taxon>
        <taxon>Microcystaceae</taxon>
        <taxon>Microcystis</taxon>
    </lineage>
</organism>
<gene>
    <name evidence="1" type="ORF">VL20_2642</name>
</gene>
<accession>A0A0K1S0P1</accession>
<dbReference type="Proteomes" id="UP000068167">
    <property type="component" value="Chromosome"/>
</dbReference>
<dbReference type="EMBL" id="CP011339">
    <property type="protein sequence ID" value="AKV67712.1"/>
    <property type="molecule type" value="Genomic_DNA"/>
</dbReference>
<protein>
    <recommendedName>
        <fullName evidence="3">DUF29 domain-containing protein</fullName>
    </recommendedName>
</protein>
<dbReference type="Gene3D" id="1.20.1220.20">
    <property type="entry name" value="Uncharcterised protein PF01724"/>
    <property type="match status" value="1"/>
</dbReference>
<name>A0A0K1S0P1_9CHRO</name>
<dbReference type="InterPro" id="IPR002636">
    <property type="entry name" value="DUF29"/>
</dbReference>
<dbReference type="KEGG" id="mpk:VL20_2642"/>
<dbReference type="Pfam" id="PF01724">
    <property type="entry name" value="DUF29"/>
    <property type="match status" value="1"/>
</dbReference>
<dbReference type="PATRIC" id="fig|1638788.3.peg.2650"/>
<evidence type="ECO:0000313" key="1">
    <source>
        <dbReference type="EMBL" id="AKV67712.1"/>
    </source>
</evidence>
<sequence length="163" mass="19390">MSFIDHLITAMDKTLYEQDYYLWIEKTISLLENHQFSDLDLDNLIEEIKSMGIKEKHTLTSLLTRIIQHLLQLAYWQSESQYNANHWQGEITIFRIDLWEVLDDNPSLKSYLENSFDKCYQSALRILARKMGVKINTLPREKILTLAQALDDDWFPEYEDNNN</sequence>